<evidence type="ECO:0000313" key="1">
    <source>
        <dbReference type="EMBL" id="CAH8314765.1"/>
    </source>
</evidence>
<gene>
    <name evidence="1" type="ORF">ERUC_LOCUS7237</name>
</gene>
<name>A0ABC8J6B9_ERUVS</name>
<dbReference type="InterPro" id="IPR053340">
    <property type="entry name" value="PTF2"/>
</dbReference>
<dbReference type="Gene3D" id="1.10.472.10">
    <property type="entry name" value="Cyclin-like"/>
    <property type="match status" value="2"/>
</dbReference>
<organism evidence="1 2">
    <name type="scientific">Eruca vesicaria subsp. sativa</name>
    <name type="common">Garden rocket</name>
    <name type="synonym">Eruca sativa</name>
    <dbReference type="NCBI Taxonomy" id="29727"/>
    <lineage>
        <taxon>Eukaryota</taxon>
        <taxon>Viridiplantae</taxon>
        <taxon>Streptophyta</taxon>
        <taxon>Embryophyta</taxon>
        <taxon>Tracheophyta</taxon>
        <taxon>Spermatophyta</taxon>
        <taxon>Magnoliopsida</taxon>
        <taxon>eudicotyledons</taxon>
        <taxon>Gunneridae</taxon>
        <taxon>Pentapetalae</taxon>
        <taxon>rosids</taxon>
        <taxon>malvids</taxon>
        <taxon>Brassicales</taxon>
        <taxon>Brassicaceae</taxon>
        <taxon>Brassiceae</taxon>
        <taxon>Eruca</taxon>
    </lineage>
</organism>
<keyword evidence="2" id="KW-1185">Reference proteome</keyword>
<dbReference type="PANTHER" id="PTHR48428:SF1">
    <property type="entry name" value="PLANT-SPECIFIC TFIIB-RELATED PROTEIN PTF2"/>
    <property type="match status" value="1"/>
</dbReference>
<proteinExistence type="predicted"/>
<reference evidence="1 2" key="1">
    <citation type="submission" date="2022-03" db="EMBL/GenBank/DDBJ databases">
        <authorList>
            <person name="Macdonald S."/>
            <person name="Ahmed S."/>
            <person name="Newling K."/>
        </authorList>
    </citation>
    <scope>NUCLEOTIDE SEQUENCE [LARGE SCALE GENOMIC DNA]</scope>
</reference>
<evidence type="ECO:0000313" key="2">
    <source>
        <dbReference type="Proteomes" id="UP001642260"/>
    </source>
</evidence>
<dbReference type="Proteomes" id="UP001642260">
    <property type="component" value="Unassembled WGS sequence"/>
</dbReference>
<dbReference type="AlphaFoldDB" id="A0ABC8J6B9"/>
<dbReference type="EMBL" id="CAKOAT010081821">
    <property type="protein sequence ID" value="CAH8314765.1"/>
    <property type="molecule type" value="Genomic_DNA"/>
</dbReference>
<dbReference type="PANTHER" id="PTHR48428">
    <property type="entry name" value="PLANT-SPECIFIC TFIIB-RELATED PROTEIN PTF2"/>
    <property type="match status" value="1"/>
</dbReference>
<dbReference type="SUPFAM" id="SSF47954">
    <property type="entry name" value="Cyclin-like"/>
    <property type="match status" value="2"/>
</dbReference>
<sequence>MQCNKCNGSNFQREEYTGNSSQLGGIGTTGTGSFIAYKEKKIFDANNLIENITQRLQLSYKDEEINRMINKITNGEFGQGAWFLVLISACCYVVVRREGKDLLSMEKIREEFGVDLHQLGNMVKRVVDYLGVELQEFDLVGLFVKTVNDSSRLSGVGVKKKEKWFLFAGRRPMPLVVAVLAFVCGVNGVNVKVEDLAKDCKVWLVTCKARYKELSEKLLKVAEEVGLPWARDVTVKNVVRYSVVLFGLMEAKSMRKRRDELVRRSDGICLKEIVRDFV</sequence>
<protein>
    <recommendedName>
        <fullName evidence="3">Transcription initiation factor IIB</fullName>
    </recommendedName>
</protein>
<evidence type="ECO:0008006" key="3">
    <source>
        <dbReference type="Google" id="ProtNLM"/>
    </source>
</evidence>
<dbReference type="InterPro" id="IPR036915">
    <property type="entry name" value="Cyclin-like_sf"/>
</dbReference>
<comment type="caution">
    <text evidence="1">The sequence shown here is derived from an EMBL/GenBank/DDBJ whole genome shotgun (WGS) entry which is preliminary data.</text>
</comment>
<accession>A0ABC8J6B9</accession>